<keyword evidence="8" id="KW-0227">DNA damage</keyword>
<accession>A0AAD5U0Z5</accession>
<dbReference type="CDD" id="cd05778">
    <property type="entry name" value="DNA_polB_zeta_exo"/>
    <property type="match status" value="1"/>
</dbReference>
<evidence type="ECO:0000256" key="3">
    <source>
        <dbReference type="ARBA" id="ARBA00012417"/>
    </source>
</evidence>
<dbReference type="InterPro" id="IPR036397">
    <property type="entry name" value="RNaseH_sf"/>
</dbReference>
<keyword evidence="10" id="KW-0239">DNA-directed DNA polymerase</keyword>
<evidence type="ECO:0000259" key="16">
    <source>
        <dbReference type="Pfam" id="PF00136"/>
    </source>
</evidence>
<feature type="domain" description="DNA polymerase delta/zeta catalytic subunit N-terminal" evidence="18">
    <location>
        <begin position="44"/>
        <end position="115"/>
    </location>
</feature>
<dbReference type="GO" id="GO:0046872">
    <property type="term" value="F:metal ion binding"/>
    <property type="evidence" value="ECO:0007669"/>
    <property type="project" value="UniProtKB-KW"/>
</dbReference>
<comment type="caution">
    <text evidence="19">The sequence shown here is derived from an EMBL/GenBank/DDBJ whole genome shotgun (WGS) entry which is preliminary data.</text>
</comment>
<feature type="domain" description="DNA-directed DNA polymerase family B exonuclease" evidence="17">
    <location>
        <begin position="720"/>
        <end position="927"/>
    </location>
</feature>
<comment type="cofactor">
    <cofactor evidence="1">
        <name>[4Fe-4S] cluster</name>
        <dbReference type="ChEBI" id="CHEBI:49883"/>
    </cofactor>
</comment>
<reference evidence="19" key="1">
    <citation type="submission" date="2020-05" db="EMBL/GenBank/DDBJ databases">
        <title>Phylogenomic resolution of chytrid fungi.</title>
        <authorList>
            <person name="Stajich J.E."/>
            <person name="Amses K."/>
            <person name="Simmons R."/>
            <person name="Seto K."/>
            <person name="Myers J."/>
            <person name="Bonds A."/>
            <person name="Quandt C.A."/>
            <person name="Barry K."/>
            <person name="Liu P."/>
            <person name="Grigoriev I."/>
            <person name="Longcore J.E."/>
            <person name="James T.Y."/>
        </authorList>
    </citation>
    <scope>NUCLEOTIDE SEQUENCE</scope>
    <source>
        <strain evidence="19">JEL0476</strain>
    </source>
</reference>
<dbReference type="InterPro" id="IPR006133">
    <property type="entry name" value="DNA-dir_DNA_pol_B_exonuc"/>
</dbReference>
<dbReference type="Gene3D" id="3.30.342.10">
    <property type="entry name" value="DNA Polymerase, chain B, domain 1"/>
    <property type="match status" value="1"/>
</dbReference>
<feature type="domain" description="DNA-directed DNA polymerase family B multifunctional" evidence="16">
    <location>
        <begin position="982"/>
        <end position="1195"/>
    </location>
</feature>
<dbReference type="InterPro" id="IPR006134">
    <property type="entry name" value="DNA-dir_DNA_pol_B_multi_dom"/>
</dbReference>
<dbReference type="Pfam" id="PF03104">
    <property type="entry name" value="DNA_pol_B_exo1"/>
    <property type="match status" value="1"/>
</dbReference>
<sequence>MSTDHYHFVKLIHIDHHQVDNLPVIRVFGVDKTGISISLHVHDCLPYIYIPYDGEIDDFSNFAFVFVETLHLALEKLKLKEHVYIKNLVLVKGYEFYGFDRNVKLFIKIYYTNPSKKFAIVNLLQRGSILDKIFKVYDATFNLVQQFMIDFNLTGMNWVKIDNYSNPLLKLTTSVEDWECSVTNLRNIDEIKQRKNGLEVYEKKWIPSLSSIWESHGFNEKKVKSQIRPLNDMNDRLLERLKLKLNASKKFNNDFMSPDRQLPVKLLEDFEGVMTLFESLLVNAKPELMEEYPNSFVREVDEVALTQVVEQYSQGFENMLDVLDAIEKEKEFENMDIPDDNERINNQYNDDDDPNYEEDFDPESSAFFDTPHSTAKASRLRNIVNTPTNIKRNLAREFSQLTPNDSENVDAISEDENVEEVANTSNDHKYFFQISQNDGADDNDDEIWVKAQKESLKRKRRTEEEMMTPLSSKRRTKEKETEITKINKRLKYENDIKQEVNEHNQSYFTKSILQLWSPLPSMIHNQEKPMPSSPSLLKNKNLEDYQHFVKPRDSNLNSKISTLTSLSGTEDSPLGNTNTAESEAQQFTDKKKLIYQYPIIPPSQLDLDNTFKDFKLPSVIYKEPHFSNPKDKVKKRIYAGKEITIPVYSNGFKLDMKNEFNYKDISDSYKGLEYWRNMNRDGVSNLQSSSYFCYGKNPPKRSEVEKWCNENVASTSQKDISQVKFPTQRNFGQKFDKVEKNLTEVASDFLTILDIEVFVPTRADLNPDPKLDKIEAVVYCFYSKNSSNEASNIKNEKKLGVITVEKLNSFNKNGLHNGYQIYQVKSEVDLLMKLIELVYELNPDIMCGYEIHNSSWGYVIERGSILDLDVLAKFSKVLVNPITKFGRAQNPFFHDTFTSLYTSGRIFINIWRLMKTQLNLSSYTLENTVFQIVHQRIPHFSFQVLTNWYNRGYIKRVQLSIQLLEETNFISQTSEFSRMYGIDFTSVITRKSQFKVESILARLARPENYFLLSPSRDDVKGMRAPECISLVMEPESDFYNSPTLVMDFASLYPSVMIAFNYCFSTCLGKVDKVGERHKFGVLDDFSIPLEVVNELIDDVIVSPNGLIFCKPHIRKGVLPRMLEELLETRVLVKDSVKNFKTDLGMKRVLDARQLGLKLIANVTYGYTAASMTGKMPCVELADAIVQSSRVILETVRF</sequence>
<name>A0AAD5U0Z5_9FUNG</name>
<comment type="catalytic activity">
    <reaction evidence="14">
        <text>DNA(n) + a 2'-deoxyribonucleoside 5'-triphosphate = DNA(n+1) + diphosphate</text>
        <dbReference type="Rhea" id="RHEA:22508"/>
        <dbReference type="Rhea" id="RHEA-COMP:17339"/>
        <dbReference type="Rhea" id="RHEA-COMP:17340"/>
        <dbReference type="ChEBI" id="CHEBI:33019"/>
        <dbReference type="ChEBI" id="CHEBI:61560"/>
        <dbReference type="ChEBI" id="CHEBI:173112"/>
        <dbReference type="EC" id="2.7.7.7"/>
    </reaction>
</comment>
<keyword evidence="9" id="KW-0862">Zinc</keyword>
<dbReference type="EMBL" id="JADGJW010000277">
    <property type="protein sequence ID" value="KAJ3220737.1"/>
    <property type="molecule type" value="Genomic_DNA"/>
</dbReference>
<dbReference type="AlphaFoldDB" id="A0AAD5U0Z5"/>
<keyword evidence="5" id="KW-0808">Transferase</keyword>
<dbReference type="GO" id="GO:0000166">
    <property type="term" value="F:nucleotide binding"/>
    <property type="evidence" value="ECO:0007669"/>
    <property type="project" value="InterPro"/>
</dbReference>
<feature type="region of interest" description="Disordered" evidence="15">
    <location>
        <begin position="564"/>
        <end position="583"/>
    </location>
</feature>
<dbReference type="PANTHER" id="PTHR45812">
    <property type="entry name" value="DNA POLYMERASE ZETA CATALYTIC SUBUNIT"/>
    <property type="match status" value="1"/>
</dbReference>
<dbReference type="GO" id="GO:0003677">
    <property type="term" value="F:DNA binding"/>
    <property type="evidence" value="ECO:0007669"/>
    <property type="project" value="InterPro"/>
</dbReference>
<evidence type="ECO:0000256" key="10">
    <source>
        <dbReference type="ARBA" id="ARBA00022932"/>
    </source>
</evidence>
<evidence type="ECO:0000259" key="17">
    <source>
        <dbReference type="Pfam" id="PF03104"/>
    </source>
</evidence>
<protein>
    <recommendedName>
        <fullName evidence="4">DNA polymerase zeta catalytic subunit</fullName>
        <ecNumber evidence="3">2.7.7.7</ecNumber>
    </recommendedName>
</protein>
<dbReference type="GO" id="GO:0016035">
    <property type="term" value="C:zeta DNA polymerase complex"/>
    <property type="evidence" value="ECO:0007669"/>
    <property type="project" value="InterPro"/>
</dbReference>
<evidence type="ECO:0000313" key="20">
    <source>
        <dbReference type="Proteomes" id="UP001211065"/>
    </source>
</evidence>
<dbReference type="GO" id="GO:0000724">
    <property type="term" value="P:double-strand break repair via homologous recombination"/>
    <property type="evidence" value="ECO:0007669"/>
    <property type="project" value="TreeGrafter"/>
</dbReference>
<dbReference type="FunFam" id="1.10.287.690:FF:000002">
    <property type="entry name" value="DNA polymerase zeta"/>
    <property type="match status" value="1"/>
</dbReference>
<dbReference type="Pfam" id="PF24055">
    <property type="entry name" value="POL3_N"/>
    <property type="match status" value="1"/>
</dbReference>
<evidence type="ECO:0000259" key="18">
    <source>
        <dbReference type="Pfam" id="PF24055"/>
    </source>
</evidence>
<evidence type="ECO:0000256" key="14">
    <source>
        <dbReference type="ARBA" id="ARBA00049244"/>
    </source>
</evidence>
<evidence type="ECO:0000313" key="19">
    <source>
        <dbReference type="EMBL" id="KAJ3220737.1"/>
    </source>
</evidence>
<evidence type="ECO:0000256" key="1">
    <source>
        <dbReference type="ARBA" id="ARBA00001966"/>
    </source>
</evidence>
<evidence type="ECO:0000256" key="8">
    <source>
        <dbReference type="ARBA" id="ARBA00022763"/>
    </source>
</evidence>
<evidence type="ECO:0000256" key="7">
    <source>
        <dbReference type="ARBA" id="ARBA00022723"/>
    </source>
</evidence>
<dbReference type="SUPFAM" id="SSF53098">
    <property type="entry name" value="Ribonuclease H-like"/>
    <property type="match status" value="1"/>
</dbReference>
<dbReference type="EC" id="2.7.7.7" evidence="3"/>
<keyword evidence="20" id="KW-1185">Reference proteome</keyword>
<dbReference type="GO" id="GO:0042276">
    <property type="term" value="P:error-prone translesion synthesis"/>
    <property type="evidence" value="ECO:0007669"/>
    <property type="project" value="TreeGrafter"/>
</dbReference>
<evidence type="ECO:0000256" key="9">
    <source>
        <dbReference type="ARBA" id="ARBA00022833"/>
    </source>
</evidence>
<keyword evidence="6" id="KW-0548">Nucleotidyltransferase</keyword>
<dbReference type="GO" id="GO:0051536">
    <property type="term" value="F:iron-sulfur cluster binding"/>
    <property type="evidence" value="ECO:0007669"/>
    <property type="project" value="UniProtKB-KW"/>
</dbReference>
<gene>
    <name evidence="19" type="primary">REV3_2</name>
    <name evidence="19" type="ORF">HK099_004043</name>
</gene>
<dbReference type="InterPro" id="IPR012337">
    <property type="entry name" value="RNaseH-like_sf"/>
</dbReference>
<comment type="similarity">
    <text evidence="2">Belongs to the DNA polymerase type-B family.</text>
</comment>
<dbReference type="InterPro" id="IPR043502">
    <property type="entry name" value="DNA/RNA_pol_sf"/>
</dbReference>
<evidence type="ECO:0000256" key="12">
    <source>
        <dbReference type="ARBA" id="ARBA00023014"/>
    </source>
</evidence>
<dbReference type="InterPro" id="IPR006172">
    <property type="entry name" value="DNA-dir_DNA_pol_B"/>
</dbReference>
<evidence type="ECO:0000256" key="6">
    <source>
        <dbReference type="ARBA" id="ARBA00022695"/>
    </source>
</evidence>
<dbReference type="PANTHER" id="PTHR45812:SF1">
    <property type="entry name" value="DNA POLYMERASE ZETA CATALYTIC SUBUNIT"/>
    <property type="match status" value="1"/>
</dbReference>
<feature type="region of interest" description="Disordered" evidence="15">
    <location>
        <begin position="457"/>
        <end position="481"/>
    </location>
</feature>
<dbReference type="Proteomes" id="UP001211065">
    <property type="component" value="Unassembled WGS sequence"/>
</dbReference>
<dbReference type="GO" id="GO:0005634">
    <property type="term" value="C:nucleus"/>
    <property type="evidence" value="ECO:0007669"/>
    <property type="project" value="TreeGrafter"/>
</dbReference>
<keyword evidence="12" id="KW-0411">Iron-sulfur</keyword>
<dbReference type="SMART" id="SM00486">
    <property type="entry name" value="POLBc"/>
    <property type="match status" value="1"/>
</dbReference>
<dbReference type="InterPro" id="IPR023211">
    <property type="entry name" value="DNA_pol_palm_dom_sf"/>
</dbReference>
<dbReference type="InterPro" id="IPR056435">
    <property type="entry name" value="DPOD/Z_N"/>
</dbReference>
<dbReference type="SUPFAM" id="SSF56672">
    <property type="entry name" value="DNA/RNA polymerases"/>
    <property type="match status" value="1"/>
</dbReference>
<evidence type="ECO:0000256" key="13">
    <source>
        <dbReference type="ARBA" id="ARBA00023204"/>
    </source>
</evidence>
<keyword evidence="7" id="KW-0479">Metal-binding</keyword>
<dbReference type="Gene3D" id="1.10.287.690">
    <property type="entry name" value="Helix hairpin bin"/>
    <property type="match status" value="1"/>
</dbReference>
<dbReference type="Gene3D" id="3.90.1600.10">
    <property type="entry name" value="Palm domain of DNA polymerase"/>
    <property type="match status" value="1"/>
</dbReference>
<dbReference type="Pfam" id="PF00136">
    <property type="entry name" value="DNA_pol_B"/>
    <property type="match status" value="1"/>
</dbReference>
<evidence type="ECO:0000256" key="11">
    <source>
        <dbReference type="ARBA" id="ARBA00023004"/>
    </source>
</evidence>
<evidence type="ECO:0000256" key="4">
    <source>
        <dbReference type="ARBA" id="ARBA00021589"/>
    </source>
</evidence>
<dbReference type="InterPro" id="IPR030559">
    <property type="entry name" value="PolZ_Rev3"/>
</dbReference>
<dbReference type="GO" id="GO:0003887">
    <property type="term" value="F:DNA-directed DNA polymerase activity"/>
    <property type="evidence" value="ECO:0007669"/>
    <property type="project" value="UniProtKB-KW"/>
</dbReference>
<proteinExistence type="inferred from homology"/>
<evidence type="ECO:0000256" key="15">
    <source>
        <dbReference type="SAM" id="MobiDB-lite"/>
    </source>
</evidence>
<keyword evidence="11" id="KW-0408">Iron</keyword>
<evidence type="ECO:0000256" key="2">
    <source>
        <dbReference type="ARBA" id="ARBA00005755"/>
    </source>
</evidence>
<evidence type="ECO:0000256" key="5">
    <source>
        <dbReference type="ARBA" id="ARBA00022679"/>
    </source>
</evidence>
<keyword evidence="13" id="KW-0234">DNA repair</keyword>
<organism evidence="19 20">
    <name type="scientific">Clydaea vesicula</name>
    <dbReference type="NCBI Taxonomy" id="447962"/>
    <lineage>
        <taxon>Eukaryota</taxon>
        <taxon>Fungi</taxon>
        <taxon>Fungi incertae sedis</taxon>
        <taxon>Chytridiomycota</taxon>
        <taxon>Chytridiomycota incertae sedis</taxon>
        <taxon>Chytridiomycetes</taxon>
        <taxon>Lobulomycetales</taxon>
        <taxon>Lobulomycetaceae</taxon>
        <taxon>Clydaea</taxon>
    </lineage>
</organism>
<dbReference type="Gene3D" id="3.30.420.10">
    <property type="entry name" value="Ribonuclease H-like superfamily/Ribonuclease H"/>
    <property type="match status" value="1"/>
</dbReference>